<dbReference type="EMBL" id="CP026306">
    <property type="protein sequence ID" value="AVZ77986.1"/>
    <property type="molecule type" value="Genomic_DNA"/>
</dbReference>
<accession>A0A2R4TFV1</accession>
<proteinExistence type="predicted"/>
<dbReference type="Proteomes" id="UP000244201">
    <property type="component" value="Plasmid pSLUN2"/>
</dbReference>
<sequence length="188" mass="19759">MKGTTMTTPTTDSPARIRRIYDGYAGLYADSLVTDAAALLDAYLATAEQHGQDRKAADEEGWLALAAAEAVSKKHSRPKTERVASELHELLAHVRTALTAEGLTVVSTPVRMGVAVAPVPGGPVWGTGPGGLAVALYSDSGWQLSTNSTRSTVHSIYAPVTEAGAAEVAQLVHGVLRGDVADPFRRNR</sequence>
<evidence type="ECO:0000313" key="1">
    <source>
        <dbReference type="EMBL" id="AVZ77986.1"/>
    </source>
</evidence>
<protein>
    <submittedName>
        <fullName evidence="1">Uncharacterized protein</fullName>
    </submittedName>
</protein>
<keyword evidence="1" id="KW-0614">Plasmid</keyword>
<geneLocation type="plasmid" evidence="2">
    <name>pslun2</name>
</geneLocation>
<dbReference type="AlphaFoldDB" id="A0A2R4TFV1"/>
<gene>
    <name evidence="1" type="ORF">SLUN_38830</name>
</gene>
<keyword evidence="2" id="KW-1185">Reference proteome</keyword>
<name>A0A2R4TFV1_9ACTN</name>
<evidence type="ECO:0000313" key="2">
    <source>
        <dbReference type="Proteomes" id="UP000244201"/>
    </source>
</evidence>
<dbReference type="KEGG" id="slk:SLUN_38830"/>
<reference evidence="1 2" key="1">
    <citation type="submission" date="2018-01" db="EMBL/GenBank/DDBJ databases">
        <title>Complete genome sequence of Streptomyces lunaelactis MM109T, a Ferroverdin A producer isolated from cave moonmilk deposits.</title>
        <authorList>
            <person name="Naome A."/>
            <person name="Martinet L."/>
            <person name="Maciejewska M."/>
            <person name="Anderssen S."/>
            <person name="Adam D."/>
            <person name="Tenconi E."/>
            <person name="Deflandre B."/>
            <person name="Arguelles-Arias A."/>
            <person name="Calusinska M."/>
            <person name="Copieters W."/>
            <person name="Karim L."/>
            <person name="Hanikenne M."/>
            <person name="Baurain D."/>
            <person name="van Wezel G."/>
            <person name="Smargiasso N."/>
            <person name="de Pauw E."/>
            <person name="Delfosse P."/>
            <person name="Rigali S."/>
        </authorList>
    </citation>
    <scope>NUCLEOTIDE SEQUENCE [LARGE SCALE GENOMIC DNA]</scope>
    <source>
        <strain evidence="1 2">MM109</strain>
        <plasmid evidence="2">Plasmid pslun2</plasmid>
    </source>
</reference>
<organism evidence="1 2">
    <name type="scientific">Streptomyces lunaelactis</name>
    <dbReference type="NCBI Taxonomy" id="1535768"/>
    <lineage>
        <taxon>Bacteria</taxon>
        <taxon>Bacillati</taxon>
        <taxon>Actinomycetota</taxon>
        <taxon>Actinomycetes</taxon>
        <taxon>Kitasatosporales</taxon>
        <taxon>Streptomycetaceae</taxon>
        <taxon>Streptomyces</taxon>
    </lineage>
</organism>